<gene>
    <name evidence="1" type="ORF">M409DRAFT_53267</name>
</gene>
<dbReference type="AlphaFoldDB" id="A0A6A6CPN0"/>
<reference evidence="1" key="1">
    <citation type="journal article" date="2020" name="Stud. Mycol.">
        <title>101 Dothideomycetes genomes: a test case for predicting lifestyles and emergence of pathogens.</title>
        <authorList>
            <person name="Haridas S."/>
            <person name="Albert R."/>
            <person name="Binder M."/>
            <person name="Bloem J."/>
            <person name="Labutti K."/>
            <person name="Salamov A."/>
            <person name="Andreopoulos B."/>
            <person name="Baker S."/>
            <person name="Barry K."/>
            <person name="Bills G."/>
            <person name="Bluhm B."/>
            <person name="Cannon C."/>
            <person name="Castanera R."/>
            <person name="Culley D."/>
            <person name="Daum C."/>
            <person name="Ezra D."/>
            <person name="Gonzalez J."/>
            <person name="Henrissat B."/>
            <person name="Kuo A."/>
            <person name="Liang C."/>
            <person name="Lipzen A."/>
            <person name="Lutzoni F."/>
            <person name="Magnuson J."/>
            <person name="Mondo S."/>
            <person name="Nolan M."/>
            <person name="Ohm R."/>
            <person name="Pangilinan J."/>
            <person name="Park H.-J."/>
            <person name="Ramirez L."/>
            <person name="Alfaro M."/>
            <person name="Sun H."/>
            <person name="Tritt A."/>
            <person name="Yoshinaga Y."/>
            <person name="Zwiers L.-H."/>
            <person name="Turgeon B."/>
            <person name="Goodwin S."/>
            <person name="Spatafora J."/>
            <person name="Crous P."/>
            <person name="Grigoriev I."/>
        </authorList>
    </citation>
    <scope>NUCLEOTIDE SEQUENCE</scope>
    <source>
        <strain evidence="1">ATCC 36951</strain>
    </source>
</reference>
<organism evidence="1 2">
    <name type="scientific">Zasmidium cellare ATCC 36951</name>
    <dbReference type="NCBI Taxonomy" id="1080233"/>
    <lineage>
        <taxon>Eukaryota</taxon>
        <taxon>Fungi</taxon>
        <taxon>Dikarya</taxon>
        <taxon>Ascomycota</taxon>
        <taxon>Pezizomycotina</taxon>
        <taxon>Dothideomycetes</taxon>
        <taxon>Dothideomycetidae</taxon>
        <taxon>Mycosphaerellales</taxon>
        <taxon>Mycosphaerellaceae</taxon>
        <taxon>Zasmidium</taxon>
    </lineage>
</organism>
<dbReference type="RefSeq" id="XP_033669512.1">
    <property type="nucleotide sequence ID" value="XM_033812322.1"/>
</dbReference>
<dbReference type="Proteomes" id="UP000799537">
    <property type="component" value="Unassembled WGS sequence"/>
</dbReference>
<protein>
    <submittedName>
        <fullName evidence="1">Uncharacterized protein</fullName>
    </submittedName>
</protein>
<dbReference type="EMBL" id="ML993590">
    <property type="protein sequence ID" value="KAF2168623.1"/>
    <property type="molecule type" value="Genomic_DNA"/>
</dbReference>
<dbReference type="GeneID" id="54565594"/>
<keyword evidence="2" id="KW-1185">Reference proteome</keyword>
<proteinExistence type="predicted"/>
<evidence type="ECO:0000313" key="2">
    <source>
        <dbReference type="Proteomes" id="UP000799537"/>
    </source>
</evidence>
<evidence type="ECO:0000313" key="1">
    <source>
        <dbReference type="EMBL" id="KAF2168623.1"/>
    </source>
</evidence>
<sequence length="205" mass="22154">MSCNDQGRIRGFVAASPKSLERPVPLSRRKCVLPLVLQASKTESSTDTSGRLHSPAFSGSDSLRLLSHTTPKPWIPTPSLRTCLGGVSAALHAYLNLTPNVDRTDTVDRSPGVSGRPHVFIYSGSDESLFLHRGIAIHGPVKACGRNSVLSSRCNVPISWTSGRAVVRRWEGGDVYFDFMSGFEGWSLDVADGIEAGVKGWMQMA</sequence>
<name>A0A6A6CPN0_ZASCE</name>
<accession>A0A6A6CPN0</accession>